<dbReference type="EC" id="3.1.1.10" evidence="2"/>
<dbReference type="Pfam" id="PF00561">
    <property type="entry name" value="Abhydrolase_1"/>
    <property type="match status" value="1"/>
</dbReference>
<dbReference type="Gene3D" id="3.40.50.1820">
    <property type="entry name" value="alpha/beta hydrolase"/>
    <property type="match status" value="1"/>
</dbReference>
<evidence type="ECO:0000313" key="2">
    <source>
        <dbReference type="EMBL" id="AHM58022.1"/>
    </source>
</evidence>
<gene>
    <name evidence="2" type="ORF">EAL2_808p05190</name>
</gene>
<dbReference type="Proteomes" id="UP000019591">
    <property type="component" value="Plasmid EAL2_808p"/>
</dbReference>
<dbReference type="PRINTS" id="PR00111">
    <property type="entry name" value="ABHYDROLASE"/>
</dbReference>
<sequence length="277" mass="30451">MWEGFDVAQNVKCVELANQVMIPYLENGNVEGIPLILLHGLADSLHVFELLLPYIPESIRTITLTQRGHGDASCPQSGYGTEDFSSDLLLFMEALKIEKAVVLGASSGGFAARSFAVENPELTLGLILLGSPSALKDNPFAIEMWESTISKLKDPVDAEFVRGFASSITSQKVPRAFMEMMVKENLKVPASVWKETYKGILAEDFPGKLHKIKAPTLIIWGEEDSILPKSDQEALSKAITNSKLVVCPSAGHMLYLEKPDVVAAKIINFLQNEINYR</sequence>
<dbReference type="KEGG" id="eac:EAL2_808p05190"/>
<evidence type="ECO:0000259" key="1">
    <source>
        <dbReference type="Pfam" id="PF00561"/>
    </source>
</evidence>
<geneLocation type="plasmid" evidence="2 3">
    <name>EAL2_808p</name>
</geneLocation>
<dbReference type="HOGENOM" id="CLU_020336_13_6_9"/>
<dbReference type="InterPro" id="IPR050266">
    <property type="entry name" value="AB_hydrolase_sf"/>
</dbReference>
<reference evidence="2 3" key="1">
    <citation type="journal article" date="2014" name="Genome Announc.">
        <title>Complete Genome Sequence of Amino Acid-Utilizing Eubacterium acidaminophilum al-2 (DSM 3953).</title>
        <authorList>
            <person name="Poehlein A."/>
            <person name="Andreesen J.R."/>
            <person name="Daniel R."/>
        </authorList>
    </citation>
    <scope>NUCLEOTIDE SEQUENCE [LARGE SCALE GENOMIC DNA]</scope>
    <source>
        <strain evidence="2 3">DSM 3953</strain>
        <plasmid evidence="3">Plasmid EAL2_808p</plasmid>
    </source>
</reference>
<dbReference type="PANTHER" id="PTHR43798">
    <property type="entry name" value="MONOACYLGLYCEROL LIPASE"/>
    <property type="match status" value="1"/>
</dbReference>
<keyword evidence="2" id="KW-0378">Hydrolase</keyword>
<dbReference type="InterPro" id="IPR000073">
    <property type="entry name" value="AB_hydrolase_1"/>
</dbReference>
<accession>W8TPF9</accession>
<evidence type="ECO:0000313" key="3">
    <source>
        <dbReference type="Proteomes" id="UP000019591"/>
    </source>
</evidence>
<dbReference type="SUPFAM" id="SSF53474">
    <property type="entry name" value="alpha/beta-Hydrolases"/>
    <property type="match status" value="1"/>
</dbReference>
<protein>
    <submittedName>
        <fullName evidence="2">Tropinesterase</fullName>
        <ecNumber evidence="2">3.1.1.10</ecNumber>
    </submittedName>
</protein>
<proteinExistence type="predicted"/>
<dbReference type="eggNOG" id="COG2267">
    <property type="taxonomic scope" value="Bacteria"/>
</dbReference>
<dbReference type="EMBL" id="CP007453">
    <property type="protein sequence ID" value="AHM58022.1"/>
    <property type="molecule type" value="Genomic_DNA"/>
</dbReference>
<organism evidence="2 3">
    <name type="scientific">Peptoclostridium acidaminophilum DSM 3953</name>
    <dbReference type="NCBI Taxonomy" id="1286171"/>
    <lineage>
        <taxon>Bacteria</taxon>
        <taxon>Bacillati</taxon>
        <taxon>Bacillota</taxon>
        <taxon>Clostridia</taxon>
        <taxon>Peptostreptococcales</taxon>
        <taxon>Peptoclostridiaceae</taxon>
        <taxon>Peptoclostridium</taxon>
    </lineage>
</organism>
<keyword evidence="2" id="KW-0614">Plasmid</keyword>
<dbReference type="PATRIC" id="fig|1286171.3.peg.2701"/>
<keyword evidence="3" id="KW-1185">Reference proteome</keyword>
<dbReference type="GO" id="GO:0050357">
    <property type="term" value="F:tropinesterase activity"/>
    <property type="evidence" value="ECO:0007669"/>
    <property type="project" value="UniProtKB-EC"/>
</dbReference>
<name>W8TPF9_PEPAC</name>
<dbReference type="InterPro" id="IPR029058">
    <property type="entry name" value="AB_hydrolase_fold"/>
</dbReference>
<feature type="domain" description="AB hydrolase-1" evidence="1">
    <location>
        <begin position="34"/>
        <end position="259"/>
    </location>
</feature>
<dbReference type="AlphaFoldDB" id="W8TPF9"/>